<gene>
    <name evidence="4" type="ORF">WQE_35480</name>
</gene>
<dbReference type="InterPro" id="IPR000847">
    <property type="entry name" value="LysR_HTH_N"/>
</dbReference>
<dbReference type="Proteomes" id="UP000004980">
    <property type="component" value="Unassembled WGS sequence"/>
</dbReference>
<dbReference type="RefSeq" id="WP_007589635.1">
    <property type="nucleotide sequence ID" value="NZ_AKAU01000205.1"/>
</dbReference>
<dbReference type="InterPro" id="IPR036388">
    <property type="entry name" value="WH-like_DNA-bd_sf"/>
</dbReference>
<evidence type="ECO:0000259" key="3">
    <source>
        <dbReference type="PROSITE" id="PS50931"/>
    </source>
</evidence>
<keyword evidence="2" id="KW-0812">Transmembrane</keyword>
<sequence>MNTDMNGTLVFVRIIETGSFTAAALILRMPKATVSRKIQELEEDLQMQLLHRTTRRLRLTEAGTIYFQRCKEIPKILLEAESAVGQLKARVREALPVTVRTRSQVVACSANRELGIRQGEVASLDDETK</sequence>
<proteinExistence type="inferred from homology"/>
<protein>
    <submittedName>
        <fullName evidence="4">Regulatory protein LysR</fullName>
    </submittedName>
</protein>
<keyword evidence="2" id="KW-0472">Membrane</keyword>
<feature type="transmembrane region" description="Helical" evidence="2">
    <location>
        <begin position="6"/>
        <end position="27"/>
    </location>
</feature>
<dbReference type="EMBL" id="AKAU01000205">
    <property type="protein sequence ID" value="EIM96186.1"/>
    <property type="molecule type" value="Genomic_DNA"/>
</dbReference>
<dbReference type="Gene3D" id="1.10.10.10">
    <property type="entry name" value="Winged helix-like DNA-binding domain superfamily/Winged helix DNA-binding domain"/>
    <property type="match status" value="1"/>
</dbReference>
<keyword evidence="5" id="KW-1185">Reference proteome</keyword>
<name>A0ABN0FC65_9BURK</name>
<dbReference type="PROSITE" id="PS50931">
    <property type="entry name" value="HTH_LYSR"/>
    <property type="match status" value="1"/>
</dbReference>
<reference evidence="4 5" key="1">
    <citation type="journal article" date="2012" name="J. Bacteriol.">
        <title>Draft Genome Sequence of the Soil Bacterium Burkholderia terrae Strain BS001, Which Interacts with Fungal Surface Structures.</title>
        <authorList>
            <person name="Nazir R."/>
            <person name="Hansen M.A."/>
            <person name="Sorensen S."/>
            <person name="van Elsas J.D."/>
        </authorList>
    </citation>
    <scope>NUCLEOTIDE SEQUENCE [LARGE SCALE GENOMIC DNA]</scope>
    <source>
        <strain evidence="4 5">BS001</strain>
    </source>
</reference>
<comment type="similarity">
    <text evidence="1">Belongs to the LysR transcriptional regulatory family.</text>
</comment>
<evidence type="ECO:0000256" key="1">
    <source>
        <dbReference type="ARBA" id="ARBA00009437"/>
    </source>
</evidence>
<dbReference type="SUPFAM" id="SSF46785">
    <property type="entry name" value="Winged helix' DNA-binding domain"/>
    <property type="match status" value="1"/>
</dbReference>
<dbReference type="PANTHER" id="PTHR30537:SF68">
    <property type="entry name" value="TRANSCRIPTIONAL REGULATOR-RELATED"/>
    <property type="match status" value="1"/>
</dbReference>
<evidence type="ECO:0000313" key="5">
    <source>
        <dbReference type="Proteomes" id="UP000004980"/>
    </source>
</evidence>
<dbReference type="PANTHER" id="PTHR30537">
    <property type="entry name" value="HTH-TYPE TRANSCRIPTIONAL REGULATOR"/>
    <property type="match status" value="1"/>
</dbReference>
<comment type="caution">
    <text evidence="4">The sequence shown here is derived from an EMBL/GenBank/DDBJ whole genome shotgun (WGS) entry which is preliminary data.</text>
</comment>
<accession>A0ABN0FC65</accession>
<organism evidence="4 5">
    <name type="scientific">Paraburkholderia hospita</name>
    <dbReference type="NCBI Taxonomy" id="169430"/>
    <lineage>
        <taxon>Bacteria</taxon>
        <taxon>Pseudomonadati</taxon>
        <taxon>Pseudomonadota</taxon>
        <taxon>Betaproteobacteria</taxon>
        <taxon>Burkholderiales</taxon>
        <taxon>Burkholderiaceae</taxon>
        <taxon>Paraburkholderia</taxon>
    </lineage>
</organism>
<feature type="domain" description="HTH lysR-type" evidence="3">
    <location>
        <begin position="10"/>
        <end position="60"/>
    </location>
</feature>
<keyword evidence="2" id="KW-1133">Transmembrane helix</keyword>
<dbReference type="InterPro" id="IPR058163">
    <property type="entry name" value="LysR-type_TF_proteobact-type"/>
</dbReference>
<evidence type="ECO:0000313" key="4">
    <source>
        <dbReference type="EMBL" id="EIM96186.1"/>
    </source>
</evidence>
<evidence type="ECO:0000256" key="2">
    <source>
        <dbReference type="SAM" id="Phobius"/>
    </source>
</evidence>
<dbReference type="Pfam" id="PF00126">
    <property type="entry name" value="HTH_1"/>
    <property type="match status" value="1"/>
</dbReference>
<dbReference type="InterPro" id="IPR036390">
    <property type="entry name" value="WH_DNA-bd_sf"/>
</dbReference>